<dbReference type="NCBIfam" id="TIGR00756">
    <property type="entry name" value="PPR"/>
    <property type="match status" value="5"/>
</dbReference>
<keyword evidence="2" id="KW-0677">Repeat</keyword>
<evidence type="ECO:0008006" key="8">
    <source>
        <dbReference type="Google" id="ProtNLM"/>
    </source>
</evidence>
<name>A0A0D3HCP2_9ORYZ</name>
<dbReference type="PANTHER" id="PTHR47447:SF17">
    <property type="entry name" value="OS12G0638900 PROTEIN"/>
    <property type="match status" value="1"/>
</dbReference>
<evidence type="ECO:0000256" key="3">
    <source>
        <dbReference type="ARBA" id="ARBA00022946"/>
    </source>
</evidence>
<dbReference type="PANTHER" id="PTHR47447">
    <property type="entry name" value="OS03G0856100 PROTEIN"/>
    <property type="match status" value="1"/>
</dbReference>
<dbReference type="EnsemblPlants" id="OBART10G07060.1">
    <property type="protein sequence ID" value="OBART10G07060.1"/>
    <property type="gene ID" value="OBART10G07060"/>
</dbReference>
<evidence type="ECO:0000256" key="4">
    <source>
        <dbReference type="PROSITE-ProRule" id="PRU00708"/>
    </source>
</evidence>
<feature type="region of interest" description="Disordered" evidence="5">
    <location>
        <begin position="1"/>
        <end position="32"/>
    </location>
</feature>
<feature type="repeat" description="PPR" evidence="4">
    <location>
        <begin position="135"/>
        <end position="169"/>
    </location>
</feature>
<dbReference type="Gene3D" id="1.25.40.10">
    <property type="entry name" value="Tetratricopeptide repeat domain"/>
    <property type="match status" value="3"/>
</dbReference>
<feature type="compositionally biased region" description="Basic residues" evidence="5">
    <location>
        <begin position="1"/>
        <end position="19"/>
    </location>
</feature>
<comment type="similarity">
    <text evidence="1">Belongs to the PPR family. P subfamily.</text>
</comment>
<dbReference type="PROSITE" id="PS51375">
    <property type="entry name" value="PPR"/>
    <property type="match status" value="6"/>
</dbReference>
<evidence type="ECO:0000256" key="2">
    <source>
        <dbReference type="ARBA" id="ARBA00022737"/>
    </source>
</evidence>
<accession>A0A0D3HCP2</accession>
<dbReference type="eggNOG" id="KOG4197">
    <property type="taxonomic scope" value="Eukaryota"/>
</dbReference>
<reference evidence="6" key="2">
    <citation type="submission" date="2015-03" db="UniProtKB">
        <authorList>
            <consortium name="EnsemblPlants"/>
        </authorList>
    </citation>
    <scope>IDENTIFICATION</scope>
</reference>
<feature type="repeat" description="PPR" evidence="4">
    <location>
        <begin position="390"/>
        <end position="424"/>
    </location>
</feature>
<evidence type="ECO:0000256" key="1">
    <source>
        <dbReference type="ARBA" id="ARBA00007626"/>
    </source>
</evidence>
<dbReference type="Pfam" id="PF01535">
    <property type="entry name" value="PPR"/>
    <property type="match status" value="1"/>
</dbReference>
<dbReference type="InterPro" id="IPR011990">
    <property type="entry name" value="TPR-like_helical_dom_sf"/>
</dbReference>
<feature type="repeat" description="PPR" evidence="4">
    <location>
        <begin position="100"/>
        <end position="134"/>
    </location>
</feature>
<dbReference type="STRING" id="65489.A0A0D3HCP2"/>
<dbReference type="PaxDb" id="65489-OBART10G07060.1"/>
<proteinExistence type="inferred from homology"/>
<organism evidence="6">
    <name type="scientific">Oryza barthii</name>
    <dbReference type="NCBI Taxonomy" id="65489"/>
    <lineage>
        <taxon>Eukaryota</taxon>
        <taxon>Viridiplantae</taxon>
        <taxon>Streptophyta</taxon>
        <taxon>Embryophyta</taxon>
        <taxon>Tracheophyta</taxon>
        <taxon>Spermatophyta</taxon>
        <taxon>Magnoliopsida</taxon>
        <taxon>Liliopsida</taxon>
        <taxon>Poales</taxon>
        <taxon>Poaceae</taxon>
        <taxon>BOP clade</taxon>
        <taxon>Oryzoideae</taxon>
        <taxon>Oryzeae</taxon>
        <taxon>Oryzinae</taxon>
        <taxon>Oryza</taxon>
    </lineage>
</organism>
<keyword evidence="3" id="KW-0809">Transit peptide</keyword>
<feature type="repeat" description="PPR" evidence="4">
    <location>
        <begin position="207"/>
        <end position="241"/>
    </location>
</feature>
<dbReference type="Pfam" id="PF13041">
    <property type="entry name" value="PPR_2"/>
    <property type="match status" value="3"/>
</dbReference>
<dbReference type="Proteomes" id="UP000026960">
    <property type="component" value="Chromosome 10"/>
</dbReference>
<feature type="repeat" description="PPR" evidence="4">
    <location>
        <begin position="172"/>
        <end position="206"/>
    </location>
</feature>
<dbReference type="AlphaFoldDB" id="A0A0D3HCP2"/>
<feature type="repeat" description="PPR" evidence="4">
    <location>
        <begin position="457"/>
        <end position="491"/>
    </location>
</feature>
<dbReference type="Gramene" id="OBART10G07060.1">
    <property type="protein sequence ID" value="OBART10G07060.1"/>
    <property type="gene ID" value="OBART10G07060"/>
</dbReference>
<evidence type="ECO:0000313" key="7">
    <source>
        <dbReference type="Proteomes" id="UP000026960"/>
    </source>
</evidence>
<protein>
    <recommendedName>
        <fullName evidence="8">Pentacotripeptide-repeat region of PRORP domain-containing protein</fullName>
    </recommendedName>
</protein>
<evidence type="ECO:0000256" key="5">
    <source>
        <dbReference type="SAM" id="MobiDB-lite"/>
    </source>
</evidence>
<dbReference type="InterPro" id="IPR002885">
    <property type="entry name" value="PPR_rpt"/>
</dbReference>
<keyword evidence="7" id="KW-1185">Reference proteome</keyword>
<dbReference type="Pfam" id="PF13812">
    <property type="entry name" value="PPR_3"/>
    <property type="match status" value="1"/>
</dbReference>
<sequence>MLRRSRHFLPPRPRRRPRPRHEAPAADPPTPTYTRDVVRRVDAILRGHPWSAARPLLLSLPGLAWDSHTVARVLKAHPPLHKAFLFFRLAAGAGGGFRHDCFTYTSMLHLLGEAGRVPAMMRLLAEMLRAGVDPDAATFTTVMHWLAHAGDVDAAMRVWEEMRARKGKCRPTLVSYTACVKILFDAGRPAEAREVFQEMVAEGLRPSCKTYTVLIEHLANVGKFEATMEIMDKMQEAGVEPDKALCNILVQKCSRAGETSVMTRILQYMKENFIVLRRPIFLEALEALKANGESDNLLREVNPHLAFEGIECDPAFTDLGYITVRSTILYLLASRNWSAVEHMINEMTPKNIKVESHILSDIIQASCANCRPSCGLAVLRYSLRIGNGLDRSAYGSLLGHYIRNGSFDLVFEIVEILIKSGCNLGTYLSSILIIKLACAGHSSTAVRIFGLLTTDKNVVTYTALMSAYFQDGKVDKALQLFSQMSANGVFACPGTYEVLIHGLQMAGRKQESEHYRRERMEMQWHLQYRNEHSPEDSLSESFQHLLLPEHDDIDTQDCCPKDVTHNEVWTVHSIAYTE</sequence>
<reference evidence="6" key="1">
    <citation type="journal article" date="2009" name="Rice">
        <title>De Novo Next Generation Sequencing of Plant Genomes.</title>
        <authorList>
            <person name="Rounsley S."/>
            <person name="Marri P.R."/>
            <person name="Yu Y."/>
            <person name="He R."/>
            <person name="Sisneros N."/>
            <person name="Goicoechea J.L."/>
            <person name="Lee S.J."/>
            <person name="Angelova A."/>
            <person name="Kudrna D."/>
            <person name="Luo M."/>
            <person name="Affourtit J."/>
            <person name="Desany B."/>
            <person name="Knight J."/>
            <person name="Niazi F."/>
            <person name="Egholm M."/>
            <person name="Wing R.A."/>
        </authorList>
    </citation>
    <scope>NUCLEOTIDE SEQUENCE [LARGE SCALE GENOMIC DNA]</scope>
    <source>
        <strain evidence="6">cv. IRGC 105608</strain>
    </source>
</reference>
<evidence type="ECO:0000313" key="6">
    <source>
        <dbReference type="EnsemblPlants" id="OBART10G07060.1"/>
    </source>
</evidence>